<dbReference type="GO" id="GO:0005739">
    <property type="term" value="C:mitochondrion"/>
    <property type="evidence" value="ECO:0007669"/>
    <property type="project" value="TreeGrafter"/>
</dbReference>
<protein>
    <recommendedName>
        <fullName evidence="3">Leucine-rich PPR motif-containing protein, mitochondrial</fullName>
    </recommendedName>
</protein>
<dbReference type="GO" id="GO:0070129">
    <property type="term" value="P:regulation of mitochondrial translation"/>
    <property type="evidence" value="ECO:0007669"/>
    <property type="project" value="TreeGrafter"/>
</dbReference>
<dbReference type="GO" id="GO:0003730">
    <property type="term" value="F:mRNA 3'-UTR binding"/>
    <property type="evidence" value="ECO:0007669"/>
    <property type="project" value="TreeGrafter"/>
</dbReference>
<organism evidence="1 2">
    <name type="scientific">Halocaridina rubra</name>
    <name type="common">Hawaiian red shrimp</name>
    <dbReference type="NCBI Taxonomy" id="373956"/>
    <lineage>
        <taxon>Eukaryota</taxon>
        <taxon>Metazoa</taxon>
        <taxon>Ecdysozoa</taxon>
        <taxon>Arthropoda</taxon>
        <taxon>Crustacea</taxon>
        <taxon>Multicrustacea</taxon>
        <taxon>Malacostraca</taxon>
        <taxon>Eumalacostraca</taxon>
        <taxon>Eucarida</taxon>
        <taxon>Decapoda</taxon>
        <taxon>Pleocyemata</taxon>
        <taxon>Caridea</taxon>
        <taxon>Atyoidea</taxon>
        <taxon>Atyidae</taxon>
        <taxon>Halocaridina</taxon>
    </lineage>
</organism>
<evidence type="ECO:0008006" key="3">
    <source>
        <dbReference type="Google" id="ProtNLM"/>
    </source>
</evidence>
<dbReference type="Proteomes" id="UP001381693">
    <property type="component" value="Unassembled WGS sequence"/>
</dbReference>
<dbReference type="PANTHER" id="PTHR46669">
    <property type="entry name" value="LEUCINE-RICH PPR MOTIF-CONTAINING PROTEIN, MITOCHONDRIAL"/>
    <property type="match status" value="1"/>
</dbReference>
<dbReference type="InterPro" id="IPR011990">
    <property type="entry name" value="TPR-like_helical_dom_sf"/>
</dbReference>
<dbReference type="GO" id="GO:0005634">
    <property type="term" value="C:nucleus"/>
    <property type="evidence" value="ECO:0007669"/>
    <property type="project" value="TreeGrafter"/>
</dbReference>
<dbReference type="InterPro" id="IPR011992">
    <property type="entry name" value="EF-hand-dom_pair"/>
</dbReference>
<name>A0AAN8ZZT3_HALRR</name>
<dbReference type="PANTHER" id="PTHR46669:SF1">
    <property type="entry name" value="LEUCINE-RICH PPR MOTIF-CONTAINING PROTEIN, MITOCHONDRIAL"/>
    <property type="match status" value="1"/>
</dbReference>
<dbReference type="SUPFAM" id="SSF47473">
    <property type="entry name" value="EF-hand"/>
    <property type="match status" value="1"/>
</dbReference>
<accession>A0AAN8ZZT3</accession>
<dbReference type="Gene3D" id="1.25.40.10">
    <property type="entry name" value="Tetratricopeptide repeat domain"/>
    <property type="match status" value="1"/>
</dbReference>
<proteinExistence type="predicted"/>
<dbReference type="InterPro" id="IPR033490">
    <property type="entry name" value="LRP130"/>
</dbReference>
<dbReference type="AlphaFoldDB" id="A0AAN8ZZT3"/>
<evidence type="ECO:0000313" key="2">
    <source>
        <dbReference type="Proteomes" id="UP001381693"/>
    </source>
</evidence>
<keyword evidence="2" id="KW-1185">Reference proteome</keyword>
<gene>
    <name evidence="1" type="ORF">SK128_010259</name>
</gene>
<reference evidence="1 2" key="1">
    <citation type="submission" date="2023-11" db="EMBL/GenBank/DDBJ databases">
        <title>Halocaridina rubra genome assembly.</title>
        <authorList>
            <person name="Smith C."/>
        </authorList>
    </citation>
    <scope>NUCLEOTIDE SEQUENCE [LARGE SCALE GENOMIC DNA]</scope>
    <source>
        <strain evidence="1">EP-1</strain>
        <tissue evidence="1">Whole</tissue>
    </source>
</reference>
<evidence type="ECO:0000313" key="1">
    <source>
        <dbReference type="EMBL" id="KAK7060105.1"/>
    </source>
</evidence>
<sequence>MFAMASLMQFYRPICKVGINTGTRNGWLYMSSVCGAVKKNRIVKPSVFQWKKKLCYLSDHNGIKPISSPAIDNSEEKYDISQIFTTLNKKKERLGHLNLNDIKTAVSRLNQSVHQINDDEFLKLLHLTLNAVESEYKKCSDIVQEIWRLYDHQSDGRLSVHHTELYFQLCLLAEVPVSSEEVFKLLSNHDIRINRKLLETALVLFGRKGKIVDIQRLLAYMKEEGIALSETVFSALIYGHGFSRNMDGIVSILDTMRSLQITFTSTTYHALMTAHAICSDIQGLRNIVMQMNHAKIACSTEQLKTLITDFVKNSESSEDYEILDYIISLLTSGKDIDLSTSVLHLIHRSHVKEAIRLLSSHMPVWKNTEFYSNGRIYIQELVRANIEPDLALQMCCQIQHSGINKYALLVALEIALTREKEELSWLLLKALKDQEKPVRPHYFWPFFCCNANGSTNSSKALESVKRMIDLETPPDLETLRDIIIPCLPLEHPGSTEQMLKGTGLTVSQIATPLLIVLLRRSMVDKAIIYTQTLKVELMMKDIMASLSAAWAKSPQGAVTLLANLIQHSRKQRKISNVNEDWGGQFLLDILTSRGGLNTHQIVPLFKELRKRNILISENSADLLVARANDNIREVLKDNLHVIVNQHIGQPPKEPAFGFLPHPNEMNIEELEGHLTELKTKYFKTRGTIRRLILLHAAQNNSQRVLSLLKEIEESEEKLSPGILASVFSTFVSLKNVEASLNMYHKLRKAYPSFTVDKYKIIDLCTLLIENGVIREAVEILENGLTLDGNTNDGQKLVRRNCKNLLKTAAQASDYETTKQVFNILKSRNVILPDNLMLGSLVKSRLLSGDLSVVVQEIKDIYKKYHQLPMKIEVLIHLLNTDRSKIVSEKMDKKFEKPLSLADSLLEEVLNLIAQSSSKKGAYHDLLFACIEAGYPIEASQVLKTLGKDLNRNLLQRQCGRYTKTMREEPLLNLLIASRANPNISLEEIFKALLDIYYVQNDGNKGLSLWIRMQEENVLPSKSFLSTLATLLAANNMDIPFKVPQAV</sequence>
<comment type="caution">
    <text evidence="1">The sequence shown here is derived from an EMBL/GenBank/DDBJ whole genome shotgun (WGS) entry which is preliminary data.</text>
</comment>
<dbReference type="EMBL" id="JAXCGZ010021074">
    <property type="protein sequence ID" value="KAK7060105.1"/>
    <property type="molecule type" value="Genomic_DNA"/>
</dbReference>